<dbReference type="InterPro" id="IPR002130">
    <property type="entry name" value="Cyclophilin-type_PPIase_dom"/>
</dbReference>
<dbReference type="InterPro" id="IPR044666">
    <property type="entry name" value="Cyclophilin_A-like"/>
</dbReference>
<name>A0A2H0TR69_9BACT</name>
<dbReference type="InterPro" id="IPR020892">
    <property type="entry name" value="Cyclophilin-type_PPIase_CS"/>
</dbReference>
<dbReference type="EMBL" id="PFCB01000013">
    <property type="protein sequence ID" value="PIR74642.1"/>
    <property type="molecule type" value="Genomic_DNA"/>
</dbReference>
<evidence type="ECO:0000313" key="8">
    <source>
        <dbReference type="EMBL" id="PIR74642.1"/>
    </source>
</evidence>
<proteinExistence type="inferred from homology"/>
<dbReference type="SUPFAM" id="SSF50891">
    <property type="entry name" value="Cyclophilin-like"/>
    <property type="match status" value="1"/>
</dbReference>
<dbReference type="Proteomes" id="UP000230154">
    <property type="component" value="Unassembled WGS sequence"/>
</dbReference>
<evidence type="ECO:0000256" key="1">
    <source>
        <dbReference type="ARBA" id="ARBA00002388"/>
    </source>
</evidence>
<evidence type="ECO:0000256" key="2">
    <source>
        <dbReference type="ARBA" id="ARBA00007365"/>
    </source>
</evidence>
<keyword evidence="3 5" id="KW-0697">Rotamase</keyword>
<organism evidence="8 9">
    <name type="scientific">Candidatus Magasanikbacteria bacterium CG10_big_fil_rev_8_21_14_0_10_47_10</name>
    <dbReference type="NCBI Taxonomy" id="1974652"/>
    <lineage>
        <taxon>Bacteria</taxon>
        <taxon>Candidatus Magasanikiibacteriota</taxon>
    </lineage>
</organism>
<comment type="caution">
    <text evidence="8">The sequence shown here is derived from an EMBL/GenBank/DDBJ whole genome shotgun (WGS) entry which is preliminary data.</text>
</comment>
<dbReference type="Pfam" id="PF00160">
    <property type="entry name" value="Pro_isomerase"/>
    <property type="match status" value="1"/>
</dbReference>
<gene>
    <name evidence="8" type="ORF">COU35_01425</name>
</gene>
<evidence type="ECO:0000256" key="6">
    <source>
        <dbReference type="SAM" id="MobiDB-lite"/>
    </source>
</evidence>
<dbReference type="PANTHER" id="PTHR45625:SF4">
    <property type="entry name" value="PEPTIDYLPROLYL ISOMERASE DOMAIN AND WD REPEAT-CONTAINING PROTEIN 1"/>
    <property type="match status" value="1"/>
</dbReference>
<evidence type="ECO:0000313" key="9">
    <source>
        <dbReference type="Proteomes" id="UP000230154"/>
    </source>
</evidence>
<evidence type="ECO:0000256" key="5">
    <source>
        <dbReference type="RuleBase" id="RU363019"/>
    </source>
</evidence>
<dbReference type="PIRSF" id="PIRSF001467">
    <property type="entry name" value="Peptidylpro_ismrse"/>
    <property type="match status" value="1"/>
</dbReference>
<dbReference type="EC" id="5.2.1.8" evidence="5"/>
<dbReference type="PANTHER" id="PTHR45625">
    <property type="entry name" value="PEPTIDYL-PROLYL CIS-TRANS ISOMERASE-RELATED"/>
    <property type="match status" value="1"/>
</dbReference>
<dbReference type="AlphaFoldDB" id="A0A2H0TR69"/>
<feature type="region of interest" description="Disordered" evidence="6">
    <location>
        <begin position="72"/>
        <end position="94"/>
    </location>
</feature>
<keyword evidence="4 5" id="KW-0413">Isomerase</keyword>
<reference evidence="9" key="1">
    <citation type="submission" date="2017-09" db="EMBL/GenBank/DDBJ databases">
        <title>Depth-based differentiation of microbial function through sediment-hosted aquifers and enrichment of novel symbionts in the deep terrestrial subsurface.</title>
        <authorList>
            <person name="Probst A.J."/>
            <person name="Ladd B."/>
            <person name="Jarett J.K."/>
            <person name="Geller-Mcgrath D.E."/>
            <person name="Sieber C.M.K."/>
            <person name="Emerson J.B."/>
            <person name="Anantharaman K."/>
            <person name="Thomas B.C."/>
            <person name="Malmstrom R."/>
            <person name="Stieglmeier M."/>
            <person name="Klingl A."/>
            <person name="Woyke T."/>
            <person name="Ryan C.M."/>
            <person name="Banfield J.F."/>
        </authorList>
    </citation>
    <scope>NUCLEOTIDE SEQUENCE [LARGE SCALE GENOMIC DNA]</scope>
</reference>
<dbReference type="GO" id="GO:0006457">
    <property type="term" value="P:protein folding"/>
    <property type="evidence" value="ECO:0007669"/>
    <property type="project" value="InterPro"/>
</dbReference>
<dbReference type="InterPro" id="IPR029000">
    <property type="entry name" value="Cyclophilin-like_dom_sf"/>
</dbReference>
<dbReference type="PROSITE" id="PS00170">
    <property type="entry name" value="CSA_PPIASE_1"/>
    <property type="match status" value="1"/>
</dbReference>
<dbReference type="CDD" id="cd00317">
    <property type="entry name" value="cyclophilin"/>
    <property type="match status" value="1"/>
</dbReference>
<feature type="domain" description="PPIase cyclophilin-type" evidence="7">
    <location>
        <begin position="18"/>
        <end position="175"/>
    </location>
</feature>
<comment type="function">
    <text evidence="1 5">PPIases accelerate the folding of proteins. It catalyzes the cis-trans isomerization of proline imidic peptide bonds in oligopeptides.</text>
</comment>
<protein>
    <recommendedName>
        <fullName evidence="5">Peptidyl-prolyl cis-trans isomerase</fullName>
        <shortName evidence="5">PPIase</shortName>
        <ecNumber evidence="5">5.2.1.8</ecNumber>
    </recommendedName>
</protein>
<comment type="catalytic activity">
    <reaction evidence="5">
        <text>[protein]-peptidylproline (omega=180) = [protein]-peptidylproline (omega=0)</text>
        <dbReference type="Rhea" id="RHEA:16237"/>
        <dbReference type="Rhea" id="RHEA-COMP:10747"/>
        <dbReference type="Rhea" id="RHEA-COMP:10748"/>
        <dbReference type="ChEBI" id="CHEBI:83833"/>
        <dbReference type="ChEBI" id="CHEBI:83834"/>
        <dbReference type="EC" id="5.2.1.8"/>
    </reaction>
</comment>
<evidence type="ECO:0000256" key="4">
    <source>
        <dbReference type="ARBA" id="ARBA00023235"/>
    </source>
</evidence>
<dbReference type="PROSITE" id="PS50072">
    <property type="entry name" value="CSA_PPIASE_2"/>
    <property type="match status" value="1"/>
</dbReference>
<evidence type="ECO:0000259" key="7">
    <source>
        <dbReference type="PROSITE" id="PS50072"/>
    </source>
</evidence>
<comment type="similarity">
    <text evidence="2 5">Belongs to the cyclophilin-type PPIase family.</text>
</comment>
<dbReference type="Gene3D" id="2.40.100.10">
    <property type="entry name" value="Cyclophilin-like"/>
    <property type="match status" value="1"/>
</dbReference>
<dbReference type="PRINTS" id="PR00153">
    <property type="entry name" value="CSAPPISMRASE"/>
</dbReference>
<evidence type="ECO:0000256" key="3">
    <source>
        <dbReference type="ARBA" id="ARBA00023110"/>
    </source>
</evidence>
<accession>A0A2H0TR69</accession>
<sequence length="176" mass="18690">MPATAPDDGGDEATESVEHSLVTIQTSMGDIKLELFNDDAPKTVANFLKLASSGFYDGTTFHRVIPDFMIQGGDPLSKDNDPSNDGTGGPGYSFDDEINDHKLVKGALAMANSGPNTNGSQFFIVTADATPWLDGKHTAFGMVTEGQDVVDAISAVNRDARDRPLESVVVNNVIVE</sequence>
<dbReference type="InterPro" id="IPR024936">
    <property type="entry name" value="Cyclophilin-type_PPIase"/>
</dbReference>
<dbReference type="GO" id="GO:0003755">
    <property type="term" value="F:peptidyl-prolyl cis-trans isomerase activity"/>
    <property type="evidence" value="ECO:0007669"/>
    <property type="project" value="UniProtKB-UniRule"/>
</dbReference>